<feature type="transmembrane region" description="Helical" evidence="1">
    <location>
        <begin position="71"/>
        <end position="90"/>
    </location>
</feature>
<dbReference type="EMBL" id="CP043450">
    <property type="protein sequence ID" value="QEM14099.1"/>
    <property type="molecule type" value="Genomic_DNA"/>
</dbReference>
<dbReference type="KEGG" id="mrub:DEO27_030135"/>
<organism evidence="2 3">
    <name type="scientific">Mucilaginibacter rubeus</name>
    <dbReference type="NCBI Taxonomy" id="2027860"/>
    <lineage>
        <taxon>Bacteria</taxon>
        <taxon>Pseudomonadati</taxon>
        <taxon>Bacteroidota</taxon>
        <taxon>Sphingobacteriia</taxon>
        <taxon>Sphingobacteriales</taxon>
        <taxon>Sphingobacteriaceae</taxon>
        <taxon>Mucilaginibacter</taxon>
    </lineage>
</organism>
<accession>A0A5C1I7R1</accession>
<dbReference type="AlphaFoldDB" id="A0A5C1I7R1"/>
<keyword evidence="1" id="KW-1133">Transmembrane helix</keyword>
<proteinExistence type="predicted"/>
<feature type="transmembrane region" description="Helical" evidence="1">
    <location>
        <begin position="40"/>
        <end position="59"/>
    </location>
</feature>
<protein>
    <submittedName>
        <fullName evidence="2">Uncharacterized protein</fullName>
    </submittedName>
</protein>
<keyword evidence="3" id="KW-1185">Reference proteome</keyword>
<reference evidence="2" key="1">
    <citation type="submission" date="2019-08" db="EMBL/GenBank/DDBJ databases">
        <title>Comparative genome analysis confer to the adaptation heavy metal polluted environment.</title>
        <authorList>
            <person name="Li Y."/>
        </authorList>
    </citation>
    <scope>NUCLEOTIDE SEQUENCE [LARGE SCALE GENOMIC DNA]</scope>
    <source>
        <strain evidence="2">P1</strain>
    </source>
</reference>
<feature type="transmembrane region" description="Helical" evidence="1">
    <location>
        <begin position="12"/>
        <end position="34"/>
    </location>
</feature>
<dbReference type="Proteomes" id="UP000251402">
    <property type="component" value="Chromosome"/>
</dbReference>
<dbReference type="OrthoDB" id="797220at2"/>
<sequence>MSKAKTLKVLSFITILEIAGMVAWPVILGWGQLIGPAGKLLFTIFLLPFFYYIAFLIFLPRYAKREKEDQNIGLMIFLNVIPIIGLLYVLDVF</sequence>
<evidence type="ECO:0000256" key="1">
    <source>
        <dbReference type="SAM" id="Phobius"/>
    </source>
</evidence>
<evidence type="ECO:0000313" key="2">
    <source>
        <dbReference type="EMBL" id="QEM14099.1"/>
    </source>
</evidence>
<name>A0A5C1I7R1_9SPHI</name>
<evidence type="ECO:0000313" key="3">
    <source>
        <dbReference type="Proteomes" id="UP000251402"/>
    </source>
</evidence>
<keyword evidence="1" id="KW-0472">Membrane</keyword>
<keyword evidence="1" id="KW-0812">Transmembrane</keyword>
<dbReference type="RefSeq" id="WP_112575803.1">
    <property type="nucleotide sequence ID" value="NZ_CP043450.1"/>
</dbReference>
<gene>
    <name evidence="2" type="ORF">DEO27_030135</name>
</gene>